<sequence>PTSGSNSGSGVTPAPTPGSNSGSGVTPAPTSGSNSGGGVTPAPTSGSSSNSGATPVPTPTPESVFVVGGSVTEGSLLTLGCPLGKKLGSIVFASYGNPSGKLLDFQTGSCDASTSMEVVAASCIGDTKCQLWATDDVFGNPCAGTFKALSVEAQCVDATDSLIGGTVQEHQVLTLKCPPNQVVAQVAFASFGTPAGTPGTFASGSCHADTAASVVHDLCAGRPSCAVLADSSVFGDPCLGVSKFLSVALECESASNLLRQ</sequence>
<evidence type="ECO:0000313" key="4">
    <source>
        <dbReference type="Proteomes" id="UP000243579"/>
    </source>
</evidence>
<evidence type="ECO:0000313" key="3">
    <source>
        <dbReference type="EMBL" id="OQR82762.1"/>
    </source>
</evidence>
<reference evidence="3 4" key="1">
    <citation type="journal article" date="2014" name="Genome Biol. Evol.">
        <title>The secreted proteins of Achlya hypogyna and Thraustotheca clavata identify the ancestral oomycete secretome and reveal gene acquisitions by horizontal gene transfer.</title>
        <authorList>
            <person name="Misner I."/>
            <person name="Blouin N."/>
            <person name="Leonard G."/>
            <person name="Richards T.A."/>
            <person name="Lane C.E."/>
        </authorList>
    </citation>
    <scope>NUCLEOTIDE SEQUENCE [LARGE SCALE GENOMIC DNA]</scope>
    <source>
        <strain evidence="3 4">ATCC 48635</strain>
    </source>
</reference>
<dbReference type="Pfam" id="PF02140">
    <property type="entry name" value="SUEL_Lectin"/>
    <property type="match status" value="2"/>
</dbReference>
<proteinExistence type="predicted"/>
<dbReference type="Proteomes" id="UP000243579">
    <property type="component" value="Unassembled WGS sequence"/>
</dbReference>
<dbReference type="AlphaFoldDB" id="A0A1V9YAN6"/>
<feature type="compositionally biased region" description="Polar residues" evidence="1">
    <location>
        <begin position="1"/>
        <end position="10"/>
    </location>
</feature>
<dbReference type="PROSITE" id="PS50228">
    <property type="entry name" value="SUEL_LECTIN"/>
    <property type="match status" value="2"/>
</dbReference>
<dbReference type="InterPro" id="IPR043159">
    <property type="entry name" value="Lectin_gal-bd_sf"/>
</dbReference>
<accession>A0A1V9YAN6</accession>
<feature type="non-terminal residue" evidence="3">
    <location>
        <position position="1"/>
    </location>
</feature>
<dbReference type="CDD" id="cd22842">
    <property type="entry name" value="Gal_Rha_Lectin_BGal"/>
    <property type="match status" value="2"/>
</dbReference>
<dbReference type="InterPro" id="IPR000922">
    <property type="entry name" value="Lectin_gal-bd_dom"/>
</dbReference>
<feature type="region of interest" description="Disordered" evidence="1">
    <location>
        <begin position="1"/>
        <end position="61"/>
    </location>
</feature>
<feature type="compositionally biased region" description="Polar residues" evidence="1">
    <location>
        <begin position="17"/>
        <end position="33"/>
    </location>
</feature>
<dbReference type="GO" id="GO:0030246">
    <property type="term" value="F:carbohydrate binding"/>
    <property type="evidence" value="ECO:0007669"/>
    <property type="project" value="InterPro"/>
</dbReference>
<dbReference type="STRING" id="1202772.A0A1V9YAN6"/>
<dbReference type="PANTHER" id="PTHR46780">
    <property type="entry name" value="PROTEIN EVA-1"/>
    <property type="match status" value="1"/>
</dbReference>
<feature type="compositionally biased region" description="Polar residues" evidence="1">
    <location>
        <begin position="42"/>
        <end position="53"/>
    </location>
</feature>
<keyword evidence="4" id="KW-1185">Reference proteome</keyword>
<dbReference type="Gene3D" id="2.60.120.740">
    <property type="match status" value="2"/>
</dbReference>
<dbReference type="EMBL" id="JNBR01002420">
    <property type="protein sequence ID" value="OQR82762.1"/>
    <property type="molecule type" value="Genomic_DNA"/>
</dbReference>
<dbReference type="OrthoDB" id="1100386at2759"/>
<feature type="domain" description="SUEL-type lectin" evidence="2">
    <location>
        <begin position="71"/>
        <end position="156"/>
    </location>
</feature>
<name>A0A1V9YAN6_ACHHY</name>
<comment type="caution">
    <text evidence="3">The sequence shown here is derived from an EMBL/GenBank/DDBJ whole genome shotgun (WGS) entry which is preliminary data.</text>
</comment>
<protein>
    <recommendedName>
        <fullName evidence="2">SUEL-type lectin domain-containing protein</fullName>
    </recommendedName>
</protein>
<evidence type="ECO:0000259" key="2">
    <source>
        <dbReference type="PROSITE" id="PS50228"/>
    </source>
</evidence>
<organism evidence="3 4">
    <name type="scientific">Achlya hypogyna</name>
    <name type="common">Oomycete</name>
    <name type="synonym">Protoachlya hypogyna</name>
    <dbReference type="NCBI Taxonomy" id="1202772"/>
    <lineage>
        <taxon>Eukaryota</taxon>
        <taxon>Sar</taxon>
        <taxon>Stramenopiles</taxon>
        <taxon>Oomycota</taxon>
        <taxon>Saprolegniomycetes</taxon>
        <taxon>Saprolegniales</taxon>
        <taxon>Achlyaceae</taxon>
        <taxon>Achlya</taxon>
    </lineage>
</organism>
<gene>
    <name evidence="3" type="ORF">ACHHYP_15591</name>
</gene>
<feature type="domain" description="SUEL-type lectin" evidence="2">
    <location>
        <begin position="167"/>
        <end position="252"/>
    </location>
</feature>
<evidence type="ECO:0000256" key="1">
    <source>
        <dbReference type="SAM" id="MobiDB-lite"/>
    </source>
</evidence>